<accession>A0A2P2QKM9</accession>
<sequence>MISTPSLQN</sequence>
<evidence type="ECO:0000313" key="1">
    <source>
        <dbReference type="EMBL" id="MBX67523.1"/>
    </source>
</evidence>
<dbReference type="EMBL" id="GGEC01087039">
    <property type="protein sequence ID" value="MBX67523.1"/>
    <property type="molecule type" value="Transcribed_RNA"/>
</dbReference>
<organism evidence="1">
    <name type="scientific">Rhizophora mucronata</name>
    <name type="common">Asiatic mangrove</name>
    <dbReference type="NCBI Taxonomy" id="61149"/>
    <lineage>
        <taxon>Eukaryota</taxon>
        <taxon>Viridiplantae</taxon>
        <taxon>Streptophyta</taxon>
        <taxon>Embryophyta</taxon>
        <taxon>Tracheophyta</taxon>
        <taxon>Spermatophyta</taxon>
        <taxon>Magnoliopsida</taxon>
        <taxon>eudicotyledons</taxon>
        <taxon>Gunneridae</taxon>
        <taxon>Pentapetalae</taxon>
        <taxon>rosids</taxon>
        <taxon>fabids</taxon>
        <taxon>Malpighiales</taxon>
        <taxon>Rhizophoraceae</taxon>
        <taxon>Rhizophora</taxon>
    </lineage>
</organism>
<protein>
    <submittedName>
        <fullName evidence="1">Uncharacterized protein</fullName>
    </submittedName>
</protein>
<name>A0A2P2QKM9_RHIMU</name>
<reference evidence="1" key="1">
    <citation type="submission" date="2018-02" db="EMBL/GenBank/DDBJ databases">
        <title>Rhizophora mucronata_Transcriptome.</title>
        <authorList>
            <person name="Meera S.P."/>
            <person name="Sreeshan A."/>
            <person name="Augustine A."/>
        </authorList>
    </citation>
    <scope>NUCLEOTIDE SEQUENCE</scope>
    <source>
        <tissue evidence="1">Leaf</tissue>
    </source>
</reference>
<proteinExistence type="predicted"/>